<reference evidence="2" key="1">
    <citation type="submission" date="2020-05" db="EMBL/GenBank/DDBJ databases">
        <title>Phylogenomic resolution of chytrid fungi.</title>
        <authorList>
            <person name="Stajich J.E."/>
            <person name="Amses K."/>
            <person name="Simmons R."/>
            <person name="Seto K."/>
            <person name="Myers J."/>
            <person name="Bonds A."/>
            <person name="Quandt C.A."/>
            <person name="Barry K."/>
            <person name="Liu P."/>
            <person name="Grigoriev I."/>
            <person name="Longcore J.E."/>
            <person name="James T.Y."/>
        </authorList>
    </citation>
    <scope>NUCLEOTIDE SEQUENCE</scope>
    <source>
        <strain evidence="2">JEL0513</strain>
    </source>
</reference>
<evidence type="ECO:0000313" key="2">
    <source>
        <dbReference type="EMBL" id="KAJ3098672.1"/>
    </source>
</evidence>
<accession>A0AAD5SS71</accession>
<dbReference type="AlphaFoldDB" id="A0AAD5SS71"/>
<evidence type="ECO:0000256" key="1">
    <source>
        <dbReference type="SAM" id="MobiDB-lite"/>
    </source>
</evidence>
<dbReference type="Proteomes" id="UP001211907">
    <property type="component" value="Unassembled WGS sequence"/>
</dbReference>
<gene>
    <name evidence="2" type="ORF">HK100_005058</name>
</gene>
<organism evidence="2 3">
    <name type="scientific">Physocladia obscura</name>
    <dbReference type="NCBI Taxonomy" id="109957"/>
    <lineage>
        <taxon>Eukaryota</taxon>
        <taxon>Fungi</taxon>
        <taxon>Fungi incertae sedis</taxon>
        <taxon>Chytridiomycota</taxon>
        <taxon>Chytridiomycota incertae sedis</taxon>
        <taxon>Chytridiomycetes</taxon>
        <taxon>Chytridiales</taxon>
        <taxon>Chytriomycetaceae</taxon>
        <taxon>Physocladia</taxon>
    </lineage>
</organism>
<name>A0AAD5SS71_9FUNG</name>
<feature type="compositionally biased region" description="Low complexity" evidence="1">
    <location>
        <begin position="41"/>
        <end position="52"/>
    </location>
</feature>
<comment type="caution">
    <text evidence="2">The sequence shown here is derived from an EMBL/GenBank/DDBJ whole genome shotgun (WGS) entry which is preliminary data.</text>
</comment>
<protein>
    <submittedName>
        <fullName evidence="2">Uncharacterized protein</fullName>
    </submittedName>
</protein>
<keyword evidence="3" id="KW-1185">Reference proteome</keyword>
<feature type="region of interest" description="Disordered" evidence="1">
    <location>
        <begin position="1"/>
        <end position="63"/>
    </location>
</feature>
<feature type="compositionally biased region" description="Polar residues" evidence="1">
    <location>
        <begin position="31"/>
        <end position="40"/>
    </location>
</feature>
<sequence length="173" mass="19123">MFNPHTTSINALRASSSTFFRPNKKKKHTGENSVTATTKASSEQTHESSLSSSRRHSVPVNSNKEKMLTIPNSYHGKSTLRPPSSSSVIQVSADSFVAKPMKVVVEQNRKNDHPESAYKDLANAILCNDSKICLIAKMYGESVTRIRLNLRLFVGGYTTICPYNLDEASWDTG</sequence>
<dbReference type="EMBL" id="JADGJH010002401">
    <property type="protein sequence ID" value="KAJ3098672.1"/>
    <property type="molecule type" value="Genomic_DNA"/>
</dbReference>
<proteinExistence type="predicted"/>
<feature type="compositionally biased region" description="Polar residues" evidence="1">
    <location>
        <begin position="1"/>
        <end position="20"/>
    </location>
</feature>
<evidence type="ECO:0000313" key="3">
    <source>
        <dbReference type="Proteomes" id="UP001211907"/>
    </source>
</evidence>